<proteinExistence type="predicted"/>
<evidence type="ECO:0000313" key="1">
    <source>
        <dbReference type="EMBL" id="SMX86454.1"/>
    </source>
</evidence>
<dbReference type="Proteomes" id="UP000234433">
    <property type="component" value="Unassembled WGS sequence"/>
</dbReference>
<accession>A0A2H1JGF4</accession>
<protein>
    <submittedName>
        <fullName evidence="1">Uncharacterized protein</fullName>
    </submittedName>
</protein>
<sequence length="197" mass="21822">MEVRDPIWVSSHQLACRQSSGSFKSSGARLSRIGRILDPANDRYRSSSRVALSWVCSTHQMCDSSVADHVTYKSRQQCCRNPDGLYSTTTSSATRHIWASSGRDGEQPEEFPIHATDTVKVLIGSNNNSGNTSCPDETSVWVEYLRGLKRQPSTQLDAAAHLQFYGPRQRTPTHIAHRRCRCTGSGSPAISWLVKVA</sequence>
<organism evidence="1 2">
    <name type="scientific">Brevibacterium antiquum CNRZ 918</name>
    <dbReference type="NCBI Taxonomy" id="1255637"/>
    <lineage>
        <taxon>Bacteria</taxon>
        <taxon>Bacillati</taxon>
        <taxon>Actinomycetota</taxon>
        <taxon>Actinomycetes</taxon>
        <taxon>Micrococcales</taxon>
        <taxon>Brevibacteriaceae</taxon>
        <taxon>Brevibacterium</taxon>
    </lineage>
</organism>
<dbReference type="EMBL" id="FXZD01000004">
    <property type="protein sequence ID" value="SMX86454.1"/>
    <property type="molecule type" value="Genomic_DNA"/>
</dbReference>
<reference evidence="1 2" key="1">
    <citation type="submission" date="2017-03" db="EMBL/GenBank/DDBJ databases">
        <authorList>
            <person name="Afonso C.L."/>
            <person name="Miller P.J."/>
            <person name="Scott M.A."/>
            <person name="Spackman E."/>
            <person name="Goraichik I."/>
            <person name="Dimitrov K.M."/>
            <person name="Suarez D.L."/>
            <person name="Swayne D.E."/>
        </authorList>
    </citation>
    <scope>NUCLEOTIDE SEQUENCE [LARGE SCALE GENOMIC DNA]</scope>
    <source>
        <strain evidence="1 2">CNRZ 918</strain>
    </source>
</reference>
<dbReference type="AlphaFoldDB" id="A0A2H1JGF4"/>
<gene>
    <name evidence="1" type="ORF">BANT918_01626</name>
</gene>
<name>A0A2H1JGF4_9MICO</name>
<evidence type="ECO:0000313" key="2">
    <source>
        <dbReference type="Proteomes" id="UP000234433"/>
    </source>
</evidence>